<evidence type="ECO:0000256" key="1">
    <source>
        <dbReference type="ARBA" id="ARBA00022679"/>
    </source>
</evidence>
<accession>A0A1C2IHX1</accession>
<dbReference type="SMART" id="SM00672">
    <property type="entry name" value="CAP10"/>
    <property type="match status" value="1"/>
</dbReference>
<sequence>MKRQFIARFLGSDTALCTEVGQREGQALVSTGQAGYLLYGPYMALEPGSYRVVLYGSADAIAVADATTDVCMAEGQRIITPGPKLRATTGGQEGLLAAISYVVEENCRDIEVRVRVTERCRISIALVEFYKISSNSIKSNSYYKGRDRENVYDKFFYFMADEIGWWRSNNISQNAYYETINNYLYNDMRLFLFRCNFGSVEVIENKLLDNLPTIYVQDLRNRAILYKSFISDVLSIYHPELVITIPFLIDDLSIGYNEIPVFSFQKTIQDKMLLAPDVDALANKFYEEPDLLDAYRYEDKTNSIIFAGSTTGVDENGRSIHNTLETIYNNERVNIANHFKNSDEVLVRLPNVVQCDDDTKEYLLSQPFCTPTIVTMAEQYKCKCLLSMDGNGATCSRVMLALRSNSVLVKCLSNYTLWYFKALIPWDNYIPVACTKDIEDVYGALASDEDNIFPKIANNQKMFYNCYLRQSDTYTYFAVMLNEFNFIVNHSEDYYERTKKLINDTACPLFIVAHLAEFGDMCFFPMLTAGEVRSQKPIEGFKISGADSSIYDSDIEYQAVDSSGTTTPWCQGGIFCGSRGNGTPLVGFRVRLKSDQLDIKYRGYFLHGAQPSWIDSGEWCISNGHGALEAFDVRLVDL</sequence>
<dbReference type="InterPro" id="IPR051091">
    <property type="entry name" value="O-Glucosyltr/Glycosyltrsf_90"/>
</dbReference>
<evidence type="ECO:0000259" key="2">
    <source>
        <dbReference type="SMART" id="SM00672"/>
    </source>
</evidence>
<gene>
    <name evidence="3" type="ORF">A6M23_02185</name>
</gene>
<keyword evidence="1" id="KW-0808">Transferase</keyword>
<organism evidence="3 4">
    <name type="scientific">Acidithiobacillus thiooxidans</name>
    <name type="common">Thiobacillus thiooxidans</name>
    <dbReference type="NCBI Taxonomy" id="930"/>
    <lineage>
        <taxon>Bacteria</taxon>
        <taxon>Pseudomonadati</taxon>
        <taxon>Pseudomonadota</taxon>
        <taxon>Acidithiobacillia</taxon>
        <taxon>Acidithiobacillales</taxon>
        <taxon>Acidithiobacillaceae</taxon>
        <taxon>Acidithiobacillus</taxon>
    </lineage>
</organism>
<keyword evidence="4" id="KW-1185">Reference proteome</keyword>
<reference evidence="3" key="1">
    <citation type="journal article" date="2016" name="Int. J. Mol. Sci.">
        <title>Comparative genomics of the extreme acidophile Acidithiobacillus thiooxidans reveals intraspecific divergence and niche adaptation.</title>
        <authorList>
            <person name="Zhang X."/>
            <person name="Feng X."/>
            <person name="Tao J."/>
            <person name="Ma L."/>
            <person name="Xiao Y."/>
            <person name="Liang Y."/>
            <person name="Liu X."/>
            <person name="Yin H."/>
        </authorList>
    </citation>
    <scope>NUCLEOTIDE SEQUENCE [LARGE SCALE GENOMIC DNA]</scope>
    <source>
        <strain evidence="3">DXS-W</strain>
    </source>
</reference>
<dbReference type="Pfam" id="PF05686">
    <property type="entry name" value="Glyco_transf_90"/>
    <property type="match status" value="1"/>
</dbReference>
<dbReference type="PANTHER" id="PTHR12203">
    <property type="entry name" value="KDEL LYS-ASP-GLU-LEU CONTAINING - RELATED"/>
    <property type="match status" value="1"/>
</dbReference>
<dbReference type="EMBL" id="LWRY01000012">
    <property type="protein sequence ID" value="OCX75578.1"/>
    <property type="molecule type" value="Genomic_DNA"/>
</dbReference>
<protein>
    <recommendedName>
        <fullName evidence="2">Glycosyl transferase CAP10 domain-containing protein</fullName>
    </recommendedName>
</protein>
<dbReference type="RefSeq" id="WP_065975238.1">
    <property type="nucleotide sequence ID" value="NZ_LWRY01000012.1"/>
</dbReference>
<comment type="caution">
    <text evidence="3">The sequence shown here is derived from an EMBL/GenBank/DDBJ whole genome shotgun (WGS) entry which is preliminary data.</text>
</comment>
<dbReference type="AlphaFoldDB" id="A0A1C2IHX1"/>
<dbReference type="GO" id="GO:0016740">
    <property type="term" value="F:transferase activity"/>
    <property type="evidence" value="ECO:0007669"/>
    <property type="project" value="UniProtKB-KW"/>
</dbReference>
<dbReference type="PANTHER" id="PTHR12203:SF35">
    <property type="entry name" value="PROTEIN O-GLUCOSYLTRANSFERASE 1"/>
    <property type="match status" value="1"/>
</dbReference>
<name>A0A1C2IHX1_ACITH</name>
<dbReference type="Proteomes" id="UP000095008">
    <property type="component" value="Unassembled WGS sequence"/>
</dbReference>
<dbReference type="InterPro" id="IPR006598">
    <property type="entry name" value="CAP10"/>
</dbReference>
<evidence type="ECO:0000313" key="4">
    <source>
        <dbReference type="Proteomes" id="UP000095008"/>
    </source>
</evidence>
<feature type="domain" description="Glycosyl transferase CAP10" evidence="2">
    <location>
        <begin position="258"/>
        <end position="485"/>
    </location>
</feature>
<dbReference type="OrthoDB" id="7976614at2"/>
<proteinExistence type="predicted"/>
<evidence type="ECO:0000313" key="3">
    <source>
        <dbReference type="EMBL" id="OCX75578.1"/>
    </source>
</evidence>